<dbReference type="OrthoDB" id="331383at2759"/>
<comment type="caution">
    <text evidence="2">The sequence shown here is derived from an EMBL/GenBank/DDBJ whole genome shotgun (WGS) entry which is preliminary data.</text>
</comment>
<dbReference type="AlphaFoldDB" id="A0A2A9MKE3"/>
<accession>A0A2A9MKE3</accession>
<dbReference type="EMBL" id="NWUJ01000001">
    <property type="protein sequence ID" value="PFH38399.1"/>
    <property type="molecule type" value="Genomic_DNA"/>
</dbReference>
<feature type="compositionally biased region" description="Polar residues" evidence="1">
    <location>
        <begin position="198"/>
        <end position="214"/>
    </location>
</feature>
<evidence type="ECO:0000256" key="1">
    <source>
        <dbReference type="SAM" id="MobiDB-lite"/>
    </source>
</evidence>
<dbReference type="RefSeq" id="XP_029222408.1">
    <property type="nucleotide sequence ID" value="XM_029359495.1"/>
</dbReference>
<dbReference type="GeneID" id="40305803"/>
<feature type="region of interest" description="Disordered" evidence="1">
    <location>
        <begin position="458"/>
        <end position="502"/>
    </location>
</feature>
<gene>
    <name evidence="2" type="ORF">BESB_007410</name>
</gene>
<feature type="compositionally biased region" description="Basic and acidic residues" evidence="1">
    <location>
        <begin position="219"/>
        <end position="234"/>
    </location>
</feature>
<protein>
    <submittedName>
        <fullName evidence="2">Uncharacterized protein</fullName>
    </submittedName>
</protein>
<feature type="compositionally biased region" description="Basic and acidic residues" evidence="1">
    <location>
        <begin position="458"/>
        <end position="468"/>
    </location>
</feature>
<feature type="compositionally biased region" description="Basic and acidic residues" evidence="1">
    <location>
        <begin position="31"/>
        <end position="45"/>
    </location>
</feature>
<evidence type="ECO:0000313" key="3">
    <source>
        <dbReference type="Proteomes" id="UP000224006"/>
    </source>
</evidence>
<keyword evidence="3" id="KW-1185">Reference proteome</keyword>
<organism evidence="2 3">
    <name type="scientific">Besnoitia besnoiti</name>
    <name type="common">Apicomplexan protozoan</name>
    <dbReference type="NCBI Taxonomy" id="94643"/>
    <lineage>
        <taxon>Eukaryota</taxon>
        <taxon>Sar</taxon>
        <taxon>Alveolata</taxon>
        <taxon>Apicomplexa</taxon>
        <taxon>Conoidasida</taxon>
        <taxon>Coccidia</taxon>
        <taxon>Eucoccidiorida</taxon>
        <taxon>Eimeriorina</taxon>
        <taxon>Sarcocystidae</taxon>
        <taxon>Besnoitia</taxon>
    </lineage>
</organism>
<proteinExistence type="predicted"/>
<dbReference type="KEGG" id="bbes:BESB_007410"/>
<feature type="region of interest" description="Disordered" evidence="1">
    <location>
        <begin position="168"/>
        <end position="251"/>
    </location>
</feature>
<dbReference type="Proteomes" id="UP000224006">
    <property type="component" value="Chromosome I"/>
</dbReference>
<dbReference type="VEuPathDB" id="ToxoDB:BESB_007410"/>
<reference evidence="2 3" key="1">
    <citation type="submission" date="2017-09" db="EMBL/GenBank/DDBJ databases">
        <title>Genome sequencing of Besnoitia besnoiti strain Bb-Ger1.</title>
        <authorList>
            <person name="Schares G."/>
            <person name="Venepally P."/>
            <person name="Lorenzi H.A."/>
        </authorList>
    </citation>
    <scope>NUCLEOTIDE SEQUENCE [LARGE SCALE GENOMIC DNA]</scope>
    <source>
        <strain evidence="2 3">Bb-Ger1</strain>
    </source>
</reference>
<sequence>METPRGDGDPPPCCEKADGLQGTLQSPPVLEGRERRLSARRENRGRPGGSKSPEAGVATDENPATQDGDEVFCCSPSPAEAAGDWTDVSGDMPEGSDWESDADGEAIQTRFRSGRKDADVNLSLSGRLLPKDNALRKAQSPGLLTLAMDVDDYARAIPVLSPSAMRKSGRLRLGPSRARGSTKDGRAVAGRGASGGRLQSSFSAKRLHTPTQRSADILLDSKRAQARGEPDTQKENLVGHTQNCGGDSRKEARLKHMKPSLYRPERERAARNRRRRQRAIGGGGLDAGGDEAALVHKLNLKERARDYADELFDRMGLLAADEDFLYKEMERDALLLDYDDYLFEDDDDEDDERFFLGGAAANRFFLSQDGAPLCGLLNDDRVIDLSDDQESRAGQDMETEEEAAATRTIVRQMFSSLGVTDWAAFLQLQAEFWLYNSAHRQALITARAAERVLQEGGPDLKGHQEAKARPLPHGSPSEPSVPSRDAERIAPPPADSPGGTTRTLAVKMVAACALREFGRSSEYLRQLRGRDLAALSEPLEAYVEEAVRFLAERTADPVLSPPGSRPPF</sequence>
<evidence type="ECO:0000313" key="2">
    <source>
        <dbReference type="EMBL" id="PFH38399.1"/>
    </source>
</evidence>
<name>A0A2A9MKE3_BESBE</name>
<feature type="region of interest" description="Disordered" evidence="1">
    <location>
        <begin position="1"/>
        <end position="88"/>
    </location>
</feature>